<evidence type="ECO:0000313" key="8">
    <source>
        <dbReference type="Proteomes" id="UP001604277"/>
    </source>
</evidence>
<dbReference type="Gene3D" id="3.40.50.2300">
    <property type="match status" value="1"/>
</dbReference>
<keyword evidence="2" id="KW-0805">Transcription regulation</keyword>
<dbReference type="InterPro" id="IPR045279">
    <property type="entry name" value="ARR-like"/>
</dbReference>
<dbReference type="InterPro" id="IPR011006">
    <property type="entry name" value="CheY-like_superfamily"/>
</dbReference>
<evidence type="ECO:0000313" key="7">
    <source>
        <dbReference type="EMBL" id="KAL2467742.1"/>
    </source>
</evidence>
<reference evidence="8" key="1">
    <citation type="submission" date="2024-07" db="EMBL/GenBank/DDBJ databases">
        <title>Two chromosome-level genome assemblies of Korean endemic species Abeliophyllum distichum and Forsythia ovata (Oleaceae).</title>
        <authorList>
            <person name="Jang H."/>
        </authorList>
    </citation>
    <scope>NUCLEOTIDE SEQUENCE [LARGE SCALE GENOMIC DNA]</scope>
</reference>
<sequence>MDAEALKKLKKNKKLLNNGFDASEAQSVPNIAAIRKPLCHDTQILHHETSNFWGHKRFVSKVNLIMTDYSMPGITGYDLLKRVKRSSWKDVPVVVMSSENIPSRINMCLEGGAEEFLLKPVKLADLRKLHSNLLNTTNINDSKENKNTNKRKATSPEHSDRRPRIK</sequence>
<gene>
    <name evidence="7" type="ORF">Fot_51267</name>
</gene>
<keyword evidence="3" id="KW-0804">Transcription</keyword>
<dbReference type="EMBL" id="JBFOLJ010000017">
    <property type="protein sequence ID" value="KAL2467742.1"/>
    <property type="molecule type" value="Genomic_DNA"/>
</dbReference>
<keyword evidence="4" id="KW-0597">Phosphoprotein</keyword>
<organism evidence="7 8">
    <name type="scientific">Forsythia ovata</name>
    <dbReference type="NCBI Taxonomy" id="205694"/>
    <lineage>
        <taxon>Eukaryota</taxon>
        <taxon>Viridiplantae</taxon>
        <taxon>Streptophyta</taxon>
        <taxon>Embryophyta</taxon>
        <taxon>Tracheophyta</taxon>
        <taxon>Spermatophyta</taxon>
        <taxon>Magnoliopsida</taxon>
        <taxon>eudicotyledons</taxon>
        <taxon>Gunneridae</taxon>
        <taxon>Pentapetalae</taxon>
        <taxon>asterids</taxon>
        <taxon>lamiids</taxon>
        <taxon>Lamiales</taxon>
        <taxon>Oleaceae</taxon>
        <taxon>Forsythieae</taxon>
        <taxon>Forsythia</taxon>
    </lineage>
</organism>
<evidence type="ECO:0000256" key="3">
    <source>
        <dbReference type="ARBA" id="ARBA00023163"/>
    </source>
</evidence>
<dbReference type="GO" id="GO:0000160">
    <property type="term" value="P:phosphorelay signal transduction system"/>
    <property type="evidence" value="ECO:0007669"/>
    <property type="project" value="UniProtKB-KW"/>
</dbReference>
<feature type="domain" description="Response regulatory" evidence="6">
    <location>
        <begin position="1"/>
        <end position="134"/>
    </location>
</feature>
<evidence type="ECO:0000259" key="6">
    <source>
        <dbReference type="PROSITE" id="PS50110"/>
    </source>
</evidence>
<dbReference type="SMART" id="SM00448">
    <property type="entry name" value="REC"/>
    <property type="match status" value="1"/>
</dbReference>
<dbReference type="PROSITE" id="PS50110">
    <property type="entry name" value="RESPONSE_REGULATORY"/>
    <property type="match status" value="1"/>
</dbReference>
<evidence type="ECO:0000256" key="4">
    <source>
        <dbReference type="PROSITE-ProRule" id="PRU00169"/>
    </source>
</evidence>
<comment type="caution">
    <text evidence="7">The sequence shown here is derived from an EMBL/GenBank/DDBJ whole genome shotgun (WGS) entry which is preliminary data.</text>
</comment>
<keyword evidence="8" id="KW-1185">Reference proteome</keyword>
<dbReference type="Pfam" id="PF00072">
    <property type="entry name" value="Response_reg"/>
    <property type="match status" value="1"/>
</dbReference>
<evidence type="ECO:0000256" key="5">
    <source>
        <dbReference type="SAM" id="MobiDB-lite"/>
    </source>
</evidence>
<dbReference type="SUPFAM" id="SSF52172">
    <property type="entry name" value="CheY-like"/>
    <property type="match status" value="1"/>
</dbReference>
<dbReference type="InterPro" id="IPR001789">
    <property type="entry name" value="Sig_transdc_resp-reg_receiver"/>
</dbReference>
<accession>A0ABD1PV10</accession>
<feature type="modified residue" description="4-aspartylphosphate" evidence="4">
    <location>
        <position position="68"/>
    </location>
</feature>
<dbReference type="PANTHER" id="PTHR43874">
    <property type="entry name" value="TWO-COMPONENT RESPONSE REGULATOR"/>
    <property type="match status" value="1"/>
</dbReference>
<feature type="region of interest" description="Disordered" evidence="5">
    <location>
        <begin position="137"/>
        <end position="166"/>
    </location>
</feature>
<evidence type="ECO:0000256" key="1">
    <source>
        <dbReference type="ARBA" id="ARBA00023012"/>
    </source>
</evidence>
<dbReference type="Proteomes" id="UP001604277">
    <property type="component" value="Unassembled WGS sequence"/>
</dbReference>
<proteinExistence type="predicted"/>
<name>A0ABD1PV10_9LAMI</name>
<protein>
    <submittedName>
        <fullName evidence="7">Two-component response regulator ARR-A family</fullName>
    </submittedName>
</protein>
<feature type="compositionally biased region" description="Basic and acidic residues" evidence="5">
    <location>
        <begin position="154"/>
        <end position="166"/>
    </location>
</feature>
<dbReference type="PANTHER" id="PTHR43874:SF96">
    <property type="entry name" value="TWO-COMPONENT RESPONSE REGULATOR ORR10-LIKE"/>
    <property type="match status" value="1"/>
</dbReference>
<evidence type="ECO:0000256" key="2">
    <source>
        <dbReference type="ARBA" id="ARBA00023015"/>
    </source>
</evidence>
<dbReference type="AlphaFoldDB" id="A0ABD1PV10"/>
<keyword evidence="1" id="KW-0902">Two-component regulatory system</keyword>